<dbReference type="Proteomes" id="UP000619486">
    <property type="component" value="Unassembled WGS sequence"/>
</dbReference>
<dbReference type="InterPro" id="IPR019819">
    <property type="entry name" value="Carboxylesterase_B_CS"/>
</dbReference>
<feature type="domain" description="Carboxylesterase type B" evidence="4">
    <location>
        <begin position="10"/>
        <end position="504"/>
    </location>
</feature>
<gene>
    <name evidence="5" type="ORF">GCM10014713_01690</name>
</gene>
<dbReference type="Pfam" id="PF00135">
    <property type="entry name" value="COesterase"/>
    <property type="match status" value="1"/>
</dbReference>
<protein>
    <recommendedName>
        <fullName evidence="3">Carboxylic ester hydrolase</fullName>
        <ecNumber evidence="3">3.1.1.-</ecNumber>
    </recommendedName>
</protein>
<dbReference type="InterPro" id="IPR050309">
    <property type="entry name" value="Type-B_Carboxylest/Lipase"/>
</dbReference>
<dbReference type="AlphaFoldDB" id="A0A918GX28"/>
<dbReference type="RefSeq" id="WP_189199291.1">
    <property type="nucleotide sequence ID" value="NZ_BMQQ01000001.1"/>
</dbReference>
<comment type="caution">
    <text evidence="5">The sequence shown here is derived from an EMBL/GenBank/DDBJ whole genome shotgun (WGS) entry which is preliminary data.</text>
</comment>
<dbReference type="PROSITE" id="PS00941">
    <property type="entry name" value="CARBOXYLESTERASE_B_2"/>
    <property type="match status" value="1"/>
</dbReference>
<dbReference type="EC" id="3.1.1.-" evidence="3"/>
<evidence type="ECO:0000256" key="3">
    <source>
        <dbReference type="RuleBase" id="RU361235"/>
    </source>
</evidence>
<name>A0A918GX28_9ACTN</name>
<proteinExistence type="inferred from homology"/>
<dbReference type="GO" id="GO:0016787">
    <property type="term" value="F:hydrolase activity"/>
    <property type="evidence" value="ECO:0007669"/>
    <property type="project" value="UniProtKB-KW"/>
</dbReference>
<dbReference type="PANTHER" id="PTHR11559">
    <property type="entry name" value="CARBOXYLESTERASE"/>
    <property type="match status" value="1"/>
</dbReference>
<sequence>MAETQDATPLVVQLPAGRLRGRTEGGVAVFKGVPYAAPPVGDLRWRAARPHPGWSGTRDATAYGPSSPQMFMEGGDPVMGGHGHPPFDDDCLTLNVWTPALDDARRPVLVWIHGGGFVSGSGSLPIYSGETFARDGDLVVVTLNYRVGPLGYLSFADDTADDIADDLAGGTEADARPANFWLTDQLAALRWVRDNIDRFGGDPDTVTVAGQSGGALSTAALAGHPEAQKLFKRAILQSPPLGLHIPTPAEYRERVDAYLRCAGVEDADELRGLPWPQLIEAAGGLFAHTMRWGYWPTPFLPVRDDVTLFRHPARALLDGPAADIDVLVGWTREEANFGFALDPGYDQATREQVVDRIAETFGAGQAAEVYDAYARTRPGARPVDVLMDLITDELFRVPCLELAEARAASGRPVWAYQFDLPAPAHRGRLAAAHCLELPFVFDNFDSWAHAPLVEGLDPAVGQGLARSMHRAWIAFARTGDPNHADLPTWEPYRPDARTTMRFDSVTLPVDDLAGHARRLHGRRTTAAA</sequence>
<evidence type="ECO:0000259" key="4">
    <source>
        <dbReference type="Pfam" id="PF00135"/>
    </source>
</evidence>
<comment type="similarity">
    <text evidence="1 3">Belongs to the type-B carboxylesterase/lipase family.</text>
</comment>
<dbReference type="InterPro" id="IPR029058">
    <property type="entry name" value="AB_hydrolase_fold"/>
</dbReference>
<dbReference type="EMBL" id="BMQQ01000001">
    <property type="protein sequence ID" value="GGT12884.1"/>
    <property type="molecule type" value="Genomic_DNA"/>
</dbReference>
<accession>A0A918GX28</accession>
<dbReference type="PROSITE" id="PS00122">
    <property type="entry name" value="CARBOXYLESTERASE_B_1"/>
    <property type="match status" value="1"/>
</dbReference>
<organism evidence="5 6">
    <name type="scientific">Streptomyces purpureus</name>
    <dbReference type="NCBI Taxonomy" id="1951"/>
    <lineage>
        <taxon>Bacteria</taxon>
        <taxon>Bacillati</taxon>
        <taxon>Actinomycetota</taxon>
        <taxon>Actinomycetes</taxon>
        <taxon>Kitasatosporales</taxon>
        <taxon>Streptomycetaceae</taxon>
        <taxon>Streptomyces</taxon>
    </lineage>
</organism>
<evidence type="ECO:0000256" key="1">
    <source>
        <dbReference type="ARBA" id="ARBA00005964"/>
    </source>
</evidence>
<keyword evidence="2 3" id="KW-0378">Hydrolase</keyword>
<evidence type="ECO:0000313" key="5">
    <source>
        <dbReference type="EMBL" id="GGT12884.1"/>
    </source>
</evidence>
<dbReference type="Gene3D" id="3.40.50.1820">
    <property type="entry name" value="alpha/beta hydrolase"/>
    <property type="match status" value="1"/>
</dbReference>
<dbReference type="InterPro" id="IPR019826">
    <property type="entry name" value="Carboxylesterase_B_AS"/>
</dbReference>
<evidence type="ECO:0000256" key="2">
    <source>
        <dbReference type="ARBA" id="ARBA00022801"/>
    </source>
</evidence>
<dbReference type="SUPFAM" id="SSF53474">
    <property type="entry name" value="alpha/beta-Hydrolases"/>
    <property type="match status" value="1"/>
</dbReference>
<evidence type="ECO:0000313" key="6">
    <source>
        <dbReference type="Proteomes" id="UP000619486"/>
    </source>
</evidence>
<dbReference type="InterPro" id="IPR002018">
    <property type="entry name" value="CarbesteraseB"/>
</dbReference>
<keyword evidence="6" id="KW-1185">Reference proteome</keyword>
<reference evidence="5" key="2">
    <citation type="submission" date="2020-09" db="EMBL/GenBank/DDBJ databases">
        <authorList>
            <person name="Sun Q."/>
            <person name="Ohkuma M."/>
        </authorList>
    </citation>
    <scope>NUCLEOTIDE SEQUENCE</scope>
    <source>
        <strain evidence="5">JCM 3172</strain>
    </source>
</reference>
<reference evidence="5" key="1">
    <citation type="journal article" date="2014" name="Int. J. Syst. Evol. Microbiol.">
        <title>Complete genome sequence of Corynebacterium casei LMG S-19264T (=DSM 44701T), isolated from a smear-ripened cheese.</title>
        <authorList>
            <consortium name="US DOE Joint Genome Institute (JGI-PGF)"/>
            <person name="Walter F."/>
            <person name="Albersmeier A."/>
            <person name="Kalinowski J."/>
            <person name="Ruckert C."/>
        </authorList>
    </citation>
    <scope>NUCLEOTIDE SEQUENCE</scope>
    <source>
        <strain evidence="5">JCM 3172</strain>
    </source>
</reference>